<evidence type="ECO:0008006" key="4">
    <source>
        <dbReference type="Google" id="ProtNLM"/>
    </source>
</evidence>
<evidence type="ECO:0000313" key="3">
    <source>
        <dbReference type="Proteomes" id="UP000598996"/>
    </source>
</evidence>
<dbReference type="EMBL" id="JAENHO010000008">
    <property type="protein sequence ID" value="MBL7258424.1"/>
    <property type="molecule type" value="Genomic_DNA"/>
</dbReference>
<sequence length="141" mass="14578">MRHRRLVLLPLGLAALLAGCQNEGTPASTPMPISMAPIPTASEGVPEYVCAATQEILTEGAERLATLAAGTGDEVATGMQRTLADMATQVAAERTGVTDIGLLDALQKISEELSAGATRPDPLAYVNGDFQTVGQKLDGLC</sequence>
<gene>
    <name evidence="2" type="ORF">JKJ07_29350</name>
</gene>
<evidence type="ECO:0000313" key="2">
    <source>
        <dbReference type="EMBL" id="MBL7258424.1"/>
    </source>
</evidence>
<dbReference type="Proteomes" id="UP000598996">
    <property type="component" value="Unassembled WGS sequence"/>
</dbReference>
<evidence type="ECO:0000256" key="1">
    <source>
        <dbReference type="SAM" id="SignalP"/>
    </source>
</evidence>
<dbReference type="RefSeq" id="WP_202995038.1">
    <property type="nucleotide sequence ID" value="NZ_JAENHO010000008.1"/>
</dbReference>
<comment type="caution">
    <text evidence="2">The sequence shown here is derived from an EMBL/GenBank/DDBJ whole genome shotgun (WGS) entry which is preliminary data.</text>
</comment>
<name>A0ABS1VVB5_9ACTN</name>
<protein>
    <recommendedName>
        <fullName evidence="4">Lipoprotein</fullName>
    </recommendedName>
</protein>
<organism evidence="2 3">
    <name type="scientific">Paractinoplanes lichenicola</name>
    <dbReference type="NCBI Taxonomy" id="2802976"/>
    <lineage>
        <taxon>Bacteria</taxon>
        <taxon>Bacillati</taxon>
        <taxon>Actinomycetota</taxon>
        <taxon>Actinomycetes</taxon>
        <taxon>Micromonosporales</taxon>
        <taxon>Micromonosporaceae</taxon>
        <taxon>Paractinoplanes</taxon>
    </lineage>
</organism>
<feature type="chain" id="PRO_5046384872" description="Lipoprotein" evidence="1">
    <location>
        <begin position="21"/>
        <end position="141"/>
    </location>
</feature>
<reference evidence="2 3" key="1">
    <citation type="submission" date="2021-01" db="EMBL/GenBank/DDBJ databases">
        <title>Actinoplanes sp. nov. LDG1-01 isolated from lichen.</title>
        <authorList>
            <person name="Saeng-In P."/>
            <person name="Phongsopitanun W."/>
            <person name="Kanchanasin P."/>
            <person name="Yuki M."/>
            <person name="Kudo T."/>
            <person name="Ohkuma M."/>
            <person name="Tanasupawat S."/>
        </authorList>
    </citation>
    <scope>NUCLEOTIDE SEQUENCE [LARGE SCALE GENOMIC DNA]</scope>
    <source>
        <strain evidence="2 3">LDG1-01</strain>
    </source>
</reference>
<dbReference type="PROSITE" id="PS51257">
    <property type="entry name" value="PROKAR_LIPOPROTEIN"/>
    <property type="match status" value="1"/>
</dbReference>
<accession>A0ABS1VVB5</accession>
<keyword evidence="3" id="KW-1185">Reference proteome</keyword>
<proteinExistence type="predicted"/>
<keyword evidence="1" id="KW-0732">Signal</keyword>
<feature type="signal peptide" evidence="1">
    <location>
        <begin position="1"/>
        <end position="20"/>
    </location>
</feature>